<dbReference type="EMBL" id="BART01012146">
    <property type="protein sequence ID" value="GAG77448.1"/>
    <property type="molecule type" value="Genomic_DNA"/>
</dbReference>
<sequence length="71" mass="7647">MFGKEVPLLVQPGVPGFDLFLPEIINSASSALIICEAKETAFKLDEQTLLIVKQGVWEGSPAFSAAWRAGI</sequence>
<evidence type="ECO:0000313" key="2">
    <source>
        <dbReference type="EMBL" id="GAG77441.1"/>
    </source>
</evidence>
<dbReference type="EMBL" id="BART01012146">
    <property type="protein sequence ID" value="GAG77445.1"/>
    <property type="molecule type" value="Genomic_DNA"/>
</dbReference>
<evidence type="ECO:0000313" key="1">
    <source>
        <dbReference type="EMBL" id="GAG77438.1"/>
    </source>
</evidence>
<protein>
    <submittedName>
        <fullName evidence="3">Uncharacterized protein</fullName>
    </submittedName>
</protein>
<organism evidence="3">
    <name type="scientific">marine sediment metagenome</name>
    <dbReference type="NCBI Taxonomy" id="412755"/>
    <lineage>
        <taxon>unclassified sequences</taxon>
        <taxon>metagenomes</taxon>
        <taxon>ecological metagenomes</taxon>
    </lineage>
</organism>
<name>X1A5N0_9ZZZZ</name>
<dbReference type="AlphaFoldDB" id="X1A5N0"/>
<dbReference type="EMBL" id="BART01012146">
    <property type="protein sequence ID" value="GAG77438.1"/>
    <property type="molecule type" value="Genomic_DNA"/>
</dbReference>
<comment type="caution">
    <text evidence="3">The sequence shown here is derived from an EMBL/GenBank/DDBJ whole genome shotgun (WGS) entry which is preliminary data.</text>
</comment>
<evidence type="ECO:0000313" key="4">
    <source>
        <dbReference type="EMBL" id="GAG77448.1"/>
    </source>
</evidence>
<gene>
    <name evidence="1" type="ORF">S01H4_25508</name>
    <name evidence="2" type="ORF">S01H4_25509</name>
    <name evidence="3" type="ORF">S01H4_25510</name>
    <name evidence="4" type="ORF">S01H4_25511</name>
</gene>
<evidence type="ECO:0000313" key="3">
    <source>
        <dbReference type="EMBL" id="GAG77445.1"/>
    </source>
</evidence>
<proteinExistence type="predicted"/>
<reference evidence="3" key="1">
    <citation type="journal article" date="2014" name="Front. Microbiol.">
        <title>High frequency of phylogenetically diverse reductive dehalogenase-homologous genes in deep subseafloor sedimentary metagenomes.</title>
        <authorList>
            <person name="Kawai M."/>
            <person name="Futagami T."/>
            <person name="Toyoda A."/>
            <person name="Takaki Y."/>
            <person name="Nishi S."/>
            <person name="Hori S."/>
            <person name="Arai W."/>
            <person name="Tsubouchi T."/>
            <person name="Morono Y."/>
            <person name="Uchiyama I."/>
            <person name="Ito T."/>
            <person name="Fujiyama A."/>
            <person name="Inagaki F."/>
            <person name="Takami H."/>
        </authorList>
    </citation>
    <scope>NUCLEOTIDE SEQUENCE</scope>
    <source>
        <strain evidence="3">Expedition CK06-06</strain>
    </source>
</reference>
<dbReference type="EMBL" id="BART01012146">
    <property type="protein sequence ID" value="GAG77441.1"/>
    <property type="molecule type" value="Genomic_DNA"/>
</dbReference>
<accession>X1A5N0</accession>